<evidence type="ECO:0000256" key="6">
    <source>
        <dbReference type="RuleBase" id="RU004379"/>
    </source>
</evidence>
<evidence type="ECO:0000256" key="2">
    <source>
        <dbReference type="ARBA" id="ARBA00010350"/>
    </source>
</evidence>
<evidence type="ECO:0000256" key="4">
    <source>
        <dbReference type="ARBA" id="ARBA00022989"/>
    </source>
</evidence>
<protein>
    <recommendedName>
        <fullName evidence="9">Bax inhibitor-1/YccA family protein</fullName>
    </recommendedName>
</protein>
<proteinExistence type="inferred from homology"/>
<reference evidence="7 8" key="1">
    <citation type="submission" date="2013-07" db="EMBL/GenBank/DDBJ databases">
        <title>Completed genome of Sphingomonas sanxanigenens NX02.</title>
        <authorList>
            <person name="Ma T."/>
            <person name="Huang H."/>
            <person name="Wu M."/>
            <person name="Li X."/>
            <person name="Li G."/>
        </authorList>
    </citation>
    <scope>NUCLEOTIDE SEQUENCE [LARGE SCALE GENOMIC DNA]</scope>
    <source>
        <strain evidence="7 8">NX02</strain>
    </source>
</reference>
<dbReference type="KEGG" id="ssan:NX02_09440"/>
<feature type="transmembrane region" description="Helical" evidence="6">
    <location>
        <begin position="37"/>
        <end position="58"/>
    </location>
</feature>
<dbReference type="AlphaFoldDB" id="W0A6P3"/>
<dbReference type="eggNOG" id="COG0670">
    <property type="taxonomic scope" value="Bacteria"/>
</dbReference>
<dbReference type="PATRIC" id="fig|1123269.5.peg.1848"/>
<keyword evidence="4 6" id="KW-1133">Transmembrane helix</keyword>
<sequence length="215" mass="22325">MSAVYLHMAGGVILSAAFALLVAYSRSLTDALFTADGLTIIGWIVTLAPLGIVILLGASVDRLSALTARAIFMLYAALVGLSLGSVLLSYSSDSVAYTFVAAAAGFAVLALAGAITGKDLSGLGAFFTIALVGLIMTMLLNLFVRSGTLDLLTSAVGILLFAGLTAFDAQRLKRQYEKGAADGRSGAAVMGALTLYLDFLNLFLSLLRFSGREPR</sequence>
<accession>W0A6P3</accession>
<feature type="transmembrane region" description="Helical" evidence="6">
    <location>
        <begin position="70"/>
        <end position="90"/>
    </location>
</feature>
<feature type="transmembrane region" description="Helical" evidence="6">
    <location>
        <begin position="123"/>
        <end position="143"/>
    </location>
</feature>
<organism evidence="7 8">
    <name type="scientific">Sphingomonas sanxanigenens DSM 19645 = NX02</name>
    <dbReference type="NCBI Taxonomy" id="1123269"/>
    <lineage>
        <taxon>Bacteria</taxon>
        <taxon>Pseudomonadati</taxon>
        <taxon>Pseudomonadota</taxon>
        <taxon>Alphaproteobacteria</taxon>
        <taxon>Sphingomonadales</taxon>
        <taxon>Sphingomonadaceae</taxon>
        <taxon>Sphingomonas</taxon>
    </lineage>
</organism>
<dbReference type="Proteomes" id="UP000018851">
    <property type="component" value="Chromosome"/>
</dbReference>
<keyword evidence="8" id="KW-1185">Reference proteome</keyword>
<comment type="subcellular location">
    <subcellularLocation>
        <location evidence="1">Membrane</location>
        <topology evidence="1">Multi-pass membrane protein</topology>
    </subcellularLocation>
</comment>
<keyword evidence="5 6" id="KW-0472">Membrane</keyword>
<evidence type="ECO:0008006" key="9">
    <source>
        <dbReference type="Google" id="ProtNLM"/>
    </source>
</evidence>
<feature type="transmembrane region" description="Helical" evidence="6">
    <location>
        <begin position="187"/>
        <end position="207"/>
    </location>
</feature>
<dbReference type="HOGENOM" id="CLU_058671_1_2_5"/>
<evidence type="ECO:0000256" key="3">
    <source>
        <dbReference type="ARBA" id="ARBA00022692"/>
    </source>
</evidence>
<name>W0A6P3_9SPHN</name>
<dbReference type="InterPro" id="IPR006214">
    <property type="entry name" value="Bax_inhibitor_1-related"/>
</dbReference>
<dbReference type="GO" id="GO:0005886">
    <property type="term" value="C:plasma membrane"/>
    <property type="evidence" value="ECO:0007669"/>
    <property type="project" value="TreeGrafter"/>
</dbReference>
<dbReference type="STRING" id="1123269.NX02_09440"/>
<dbReference type="CDD" id="cd10432">
    <property type="entry name" value="BI-1-like_bacterial"/>
    <property type="match status" value="1"/>
</dbReference>
<keyword evidence="3 6" id="KW-0812">Transmembrane</keyword>
<feature type="transmembrane region" description="Helical" evidence="6">
    <location>
        <begin position="96"/>
        <end position="116"/>
    </location>
</feature>
<evidence type="ECO:0000256" key="1">
    <source>
        <dbReference type="ARBA" id="ARBA00004141"/>
    </source>
</evidence>
<dbReference type="Pfam" id="PF01027">
    <property type="entry name" value="Bax1-I"/>
    <property type="match status" value="1"/>
</dbReference>
<dbReference type="PANTHER" id="PTHR23291">
    <property type="entry name" value="BAX INHIBITOR-RELATED"/>
    <property type="match status" value="1"/>
</dbReference>
<gene>
    <name evidence="7" type="ORF">NX02_09440</name>
</gene>
<evidence type="ECO:0000313" key="7">
    <source>
        <dbReference type="EMBL" id="AHE53609.1"/>
    </source>
</evidence>
<dbReference type="EMBL" id="CP006644">
    <property type="protein sequence ID" value="AHE53609.1"/>
    <property type="molecule type" value="Genomic_DNA"/>
</dbReference>
<evidence type="ECO:0000256" key="5">
    <source>
        <dbReference type="ARBA" id="ARBA00023136"/>
    </source>
</evidence>
<dbReference type="PANTHER" id="PTHR23291:SF50">
    <property type="entry name" value="PROTEIN LIFEGUARD 4"/>
    <property type="match status" value="1"/>
</dbReference>
<dbReference type="RefSeq" id="WP_053000621.1">
    <property type="nucleotide sequence ID" value="NZ_CP006644.1"/>
</dbReference>
<feature type="transmembrane region" description="Helical" evidence="6">
    <location>
        <begin position="149"/>
        <end position="167"/>
    </location>
</feature>
<evidence type="ECO:0000313" key="8">
    <source>
        <dbReference type="Proteomes" id="UP000018851"/>
    </source>
</evidence>
<comment type="similarity">
    <text evidence="2 6">Belongs to the BI1 family.</text>
</comment>